<dbReference type="InterPro" id="IPR029058">
    <property type="entry name" value="AB_hydrolase_fold"/>
</dbReference>
<name>A0A3N5CR52_9SPHN</name>
<dbReference type="RefSeq" id="WP_123878652.1">
    <property type="nucleotide sequence ID" value="NZ_RPFZ01000001.1"/>
</dbReference>
<reference evidence="3 4" key="1">
    <citation type="submission" date="2018-11" db="EMBL/GenBank/DDBJ databases">
        <title>Erythrobacter spongiae sp. nov., isolated from a marine sponge.</title>
        <authorList>
            <person name="Zhuang L."/>
            <person name="Luo L."/>
        </authorList>
    </citation>
    <scope>NUCLEOTIDE SEQUENCE [LARGE SCALE GENOMIC DNA]</scope>
    <source>
        <strain evidence="3 4">HN-E23</strain>
    </source>
</reference>
<evidence type="ECO:0000259" key="2">
    <source>
        <dbReference type="Pfam" id="PF00561"/>
    </source>
</evidence>
<evidence type="ECO:0000313" key="4">
    <source>
        <dbReference type="Proteomes" id="UP000275232"/>
    </source>
</evidence>
<dbReference type="PANTHER" id="PTHR43798:SF31">
    <property type="entry name" value="AB HYDROLASE SUPERFAMILY PROTEIN YCLE"/>
    <property type="match status" value="1"/>
</dbReference>
<feature type="domain" description="AB hydrolase-1" evidence="2">
    <location>
        <begin position="31"/>
        <end position="145"/>
    </location>
</feature>
<dbReference type="InterPro" id="IPR050266">
    <property type="entry name" value="AB_hydrolase_sf"/>
</dbReference>
<dbReference type="Proteomes" id="UP000275232">
    <property type="component" value="Unassembled WGS sequence"/>
</dbReference>
<keyword evidence="1 3" id="KW-0378">Hydrolase</keyword>
<dbReference type="Pfam" id="PF00561">
    <property type="entry name" value="Abhydrolase_1"/>
    <property type="match status" value="1"/>
</dbReference>
<proteinExistence type="predicted"/>
<dbReference type="GO" id="GO:0016020">
    <property type="term" value="C:membrane"/>
    <property type="evidence" value="ECO:0007669"/>
    <property type="project" value="TreeGrafter"/>
</dbReference>
<evidence type="ECO:0000256" key="1">
    <source>
        <dbReference type="ARBA" id="ARBA00022801"/>
    </source>
</evidence>
<protein>
    <submittedName>
        <fullName evidence="3">Alpha/beta hydrolase</fullName>
    </submittedName>
</protein>
<dbReference type="Gene3D" id="3.40.50.1820">
    <property type="entry name" value="alpha/beta hydrolase"/>
    <property type="match status" value="1"/>
</dbReference>
<dbReference type="OrthoDB" id="9791366at2"/>
<dbReference type="GO" id="GO:0016787">
    <property type="term" value="F:hydrolase activity"/>
    <property type="evidence" value="ECO:0007669"/>
    <property type="project" value="UniProtKB-KW"/>
</dbReference>
<dbReference type="AlphaFoldDB" id="A0A3N5CR52"/>
<dbReference type="PANTHER" id="PTHR43798">
    <property type="entry name" value="MONOACYLGLYCEROL LIPASE"/>
    <property type="match status" value="1"/>
</dbReference>
<keyword evidence="4" id="KW-1185">Reference proteome</keyword>
<gene>
    <name evidence="3" type="ORF">EG799_03660</name>
</gene>
<sequence length="302" mass="32830">MGEAAYSDESWQSADGLTLHYRDYPGRDDRPPILCIPGLTRNARDFEPVADAFAGEWRVIACELRGRGDSDYARDSASYTPAHYVEDIAALFDAAGLDRVVAIGTSLGGLVTMMTAAGDPRRFAAVVLNDVGPHIEEDGLARIRDQVGQGRSYPTWIHAAWSLKEASDKTHPDYEIADWLRLAKRLMCVGGNGRIAYDYDMKIADPFARDGDGDGDDEGGDRAAAASGAATDIWPVFRALRGRPVLALRGELSDLVSPATFRRMQEEMPDMDAVTVPRVGHAPTLEEPVAQDAIARLLARVA</sequence>
<comment type="caution">
    <text evidence="3">The sequence shown here is derived from an EMBL/GenBank/DDBJ whole genome shotgun (WGS) entry which is preliminary data.</text>
</comment>
<dbReference type="EMBL" id="RPFZ01000001">
    <property type="protein sequence ID" value="RPF70816.1"/>
    <property type="molecule type" value="Genomic_DNA"/>
</dbReference>
<accession>A0A3N5CR52</accession>
<evidence type="ECO:0000313" key="3">
    <source>
        <dbReference type="EMBL" id="RPF70816.1"/>
    </source>
</evidence>
<dbReference type="InterPro" id="IPR000073">
    <property type="entry name" value="AB_hydrolase_1"/>
</dbReference>
<organism evidence="3 4">
    <name type="scientific">Aurantiacibacter spongiae</name>
    <dbReference type="NCBI Taxonomy" id="2488860"/>
    <lineage>
        <taxon>Bacteria</taxon>
        <taxon>Pseudomonadati</taxon>
        <taxon>Pseudomonadota</taxon>
        <taxon>Alphaproteobacteria</taxon>
        <taxon>Sphingomonadales</taxon>
        <taxon>Erythrobacteraceae</taxon>
        <taxon>Aurantiacibacter</taxon>
    </lineage>
</organism>
<dbReference type="SUPFAM" id="SSF53474">
    <property type="entry name" value="alpha/beta-Hydrolases"/>
    <property type="match status" value="1"/>
</dbReference>